<evidence type="ECO:0000313" key="1">
    <source>
        <dbReference type="EMBL" id="VDM06080.1"/>
    </source>
</evidence>
<dbReference type="EMBL" id="UYSU01048783">
    <property type="protein sequence ID" value="VDM06080.1"/>
    <property type="molecule type" value="Genomic_DNA"/>
</dbReference>
<sequence length="67" mass="7351">MNDLLAPGDINGNLDAAGGIVEELVPDLWEKDPVDKIFQDPCLELGERLVWEGLPSKDTKMSLTRAT</sequence>
<dbReference type="WBParaSite" id="SSLN_0002042601-mRNA-1">
    <property type="protein sequence ID" value="SSLN_0002042601-mRNA-1"/>
    <property type="gene ID" value="SSLN_0002042601"/>
</dbReference>
<keyword evidence="2" id="KW-1185">Reference proteome</keyword>
<reference evidence="1 2" key="2">
    <citation type="submission" date="2018-11" db="EMBL/GenBank/DDBJ databases">
        <authorList>
            <consortium name="Pathogen Informatics"/>
        </authorList>
    </citation>
    <scope>NUCLEOTIDE SEQUENCE [LARGE SCALE GENOMIC DNA]</scope>
    <source>
        <strain evidence="1 2">NST_G2</strain>
    </source>
</reference>
<evidence type="ECO:0000313" key="2">
    <source>
        <dbReference type="Proteomes" id="UP000275846"/>
    </source>
</evidence>
<organism evidence="3">
    <name type="scientific">Schistocephalus solidus</name>
    <name type="common">Tapeworm</name>
    <dbReference type="NCBI Taxonomy" id="70667"/>
    <lineage>
        <taxon>Eukaryota</taxon>
        <taxon>Metazoa</taxon>
        <taxon>Spiralia</taxon>
        <taxon>Lophotrochozoa</taxon>
        <taxon>Platyhelminthes</taxon>
        <taxon>Cestoda</taxon>
        <taxon>Eucestoda</taxon>
        <taxon>Diphyllobothriidea</taxon>
        <taxon>Diphyllobothriidae</taxon>
        <taxon>Schistocephalus</taxon>
    </lineage>
</organism>
<protein>
    <submittedName>
        <fullName evidence="1 3">Uncharacterized protein</fullName>
    </submittedName>
</protein>
<proteinExistence type="predicted"/>
<gene>
    <name evidence="1" type="ORF">SSLN_LOCUS19694</name>
</gene>
<dbReference type="AlphaFoldDB" id="A0A183TT96"/>
<dbReference type="Proteomes" id="UP000275846">
    <property type="component" value="Unassembled WGS sequence"/>
</dbReference>
<evidence type="ECO:0000313" key="3">
    <source>
        <dbReference type="WBParaSite" id="SSLN_0002042601-mRNA-1"/>
    </source>
</evidence>
<reference evidence="3" key="1">
    <citation type="submission" date="2016-06" db="UniProtKB">
        <authorList>
            <consortium name="WormBaseParasite"/>
        </authorList>
    </citation>
    <scope>IDENTIFICATION</scope>
</reference>
<accession>A0A183TT96</accession>
<name>A0A183TT96_SCHSO</name>